<gene>
    <name evidence="1" type="ORF">QN326_05310</name>
</gene>
<evidence type="ECO:0000313" key="1">
    <source>
        <dbReference type="EMBL" id="WZX02509.1"/>
    </source>
</evidence>
<dbReference type="Proteomes" id="UP001483898">
    <property type="component" value="Chromosome"/>
</dbReference>
<protein>
    <submittedName>
        <fullName evidence="1">Uncharacterized protein</fullName>
    </submittedName>
</protein>
<organism evidence="1 2">
    <name type="scientific">Candidatus Phytoplasma asteris</name>
    <dbReference type="NCBI Taxonomy" id="85620"/>
    <lineage>
        <taxon>Bacteria</taxon>
        <taxon>Bacillati</taxon>
        <taxon>Mycoplasmatota</taxon>
        <taxon>Mollicutes</taxon>
        <taxon>Acholeplasmatales</taxon>
        <taxon>Acholeplasmataceae</taxon>
        <taxon>Candidatus Phytoplasma</taxon>
        <taxon>16SrI (Aster yellows group)</taxon>
    </lineage>
</organism>
<name>A0ABZ3CD16_9MOLU</name>
<evidence type="ECO:0000313" key="2">
    <source>
        <dbReference type="Proteomes" id="UP001483898"/>
    </source>
</evidence>
<dbReference type="EMBL" id="CP128414">
    <property type="protein sequence ID" value="WZX02509.1"/>
    <property type="molecule type" value="Genomic_DNA"/>
</dbReference>
<proteinExistence type="predicted"/>
<accession>A0ABZ3CD16</accession>
<reference evidence="1" key="1">
    <citation type="submission" date="2023-06" db="EMBL/GenBank/DDBJ databases">
        <title>Complete Genome of Candidatus Phytoplasma asteris M8.</title>
        <authorList>
            <person name="Toth R."/>
            <person name="Ilic A.-M."/>
            <person name="Huettel B."/>
            <person name="Duduk B."/>
            <person name="Kube M."/>
        </authorList>
    </citation>
    <scope>NUCLEOTIDE SEQUENCE [LARGE SCALE GENOMIC DNA]</scope>
    <source>
        <strain evidence="1">M8</strain>
    </source>
</reference>
<sequence>MFVIITNSVFYSILSQLTPHYNTTPQKIFSLTIKGANK</sequence>
<keyword evidence="2" id="KW-1185">Reference proteome</keyword>